<reference evidence="1 2" key="1">
    <citation type="submission" date="2020-01" db="EMBL/GenBank/DDBJ databases">
        <title>Novel species isolated from a subtropical stream in China.</title>
        <authorList>
            <person name="Lu H."/>
        </authorList>
    </citation>
    <scope>NUCLEOTIDE SEQUENCE [LARGE SCALE GENOMIC DNA]</scope>
    <source>
        <strain evidence="1 2">FT82W</strain>
    </source>
</reference>
<protein>
    <submittedName>
        <fullName evidence="1">Uncharacterized protein</fullName>
    </submittedName>
</protein>
<dbReference type="RefSeq" id="WP_161095151.1">
    <property type="nucleotide sequence ID" value="NZ_WWCW01000002.1"/>
</dbReference>
<dbReference type="Proteomes" id="UP000470302">
    <property type="component" value="Unassembled WGS sequence"/>
</dbReference>
<organism evidence="1 2">
    <name type="scientific">Duganella vulcania</name>
    <dbReference type="NCBI Taxonomy" id="2692166"/>
    <lineage>
        <taxon>Bacteria</taxon>
        <taxon>Pseudomonadati</taxon>
        <taxon>Pseudomonadota</taxon>
        <taxon>Betaproteobacteria</taxon>
        <taxon>Burkholderiales</taxon>
        <taxon>Oxalobacteraceae</taxon>
        <taxon>Telluria group</taxon>
        <taxon>Duganella</taxon>
    </lineage>
</organism>
<name>A0A845FTS4_9BURK</name>
<proteinExistence type="predicted"/>
<sequence>MMTLDELNANLALLIQTYIPNPADQHRLLEQAAQVSSNGAGVKGLLARLDPWLAGVATPEHAGLVKDIYFCYC</sequence>
<dbReference type="AlphaFoldDB" id="A0A845FTS4"/>
<comment type="caution">
    <text evidence="1">The sequence shown here is derived from an EMBL/GenBank/DDBJ whole genome shotgun (WGS) entry which is preliminary data.</text>
</comment>
<evidence type="ECO:0000313" key="2">
    <source>
        <dbReference type="Proteomes" id="UP000470302"/>
    </source>
</evidence>
<evidence type="ECO:0000313" key="1">
    <source>
        <dbReference type="EMBL" id="MYM85823.1"/>
    </source>
</evidence>
<accession>A0A845FTS4</accession>
<gene>
    <name evidence="1" type="ORF">GTP91_01375</name>
</gene>
<dbReference type="EMBL" id="WWCW01000002">
    <property type="protein sequence ID" value="MYM85823.1"/>
    <property type="molecule type" value="Genomic_DNA"/>
</dbReference>